<dbReference type="AlphaFoldDB" id="A0A098AP32"/>
<reference evidence="1" key="2">
    <citation type="submission" date="2014-10" db="EMBL/GenBank/DDBJ databases">
        <title>Contrasting mechanisms driving short-term and long-term diversification of pneumococci.</title>
        <authorList>
            <person name="Croucher N.J."/>
            <person name="Coupland P.C."/>
            <person name="Stevenson A.E."/>
            <person name="Callendrello A."/>
            <person name="Bentley S.D."/>
            <person name="Hanage W.P."/>
        </authorList>
    </citation>
    <scope>NUCLEOTIDE SEQUENCE</scope>
    <source>
        <strain evidence="1">R34-3131</strain>
    </source>
</reference>
<reference evidence="1" key="1">
    <citation type="submission" date="2014-04" db="EMBL/GenBank/DDBJ databases">
        <authorList>
            <person name="Croucher N."/>
        </authorList>
    </citation>
    <scope>NUCLEOTIDE SEQUENCE</scope>
    <source>
        <strain evidence="1">R34-3131</strain>
    </source>
</reference>
<sequence>MVIKNYKYDYSGGKIYYTIDVDGYEQAMEHIKTEYGSVQRNDIDDFLSKVEEYDFQEAEMIEAFVDFQNDLLLYGIGFELRNEVTR</sequence>
<dbReference type="RefSeq" id="WP_054368730.1">
    <property type="nucleotide sequence ID" value="NZ_CNQN02000087.1"/>
</dbReference>
<accession>A0A098AP32</accession>
<proteinExistence type="predicted"/>
<dbReference type="EMBL" id="LK020694">
    <property type="protein sequence ID" value="CDQ30289.1"/>
    <property type="molecule type" value="Genomic_DNA"/>
</dbReference>
<organism evidence="1">
    <name type="scientific">Streptococcus pneumoniae</name>
    <dbReference type="NCBI Taxonomy" id="1313"/>
    <lineage>
        <taxon>Bacteria</taxon>
        <taxon>Bacillati</taxon>
        <taxon>Bacillota</taxon>
        <taxon>Bacilli</taxon>
        <taxon>Lactobacillales</taxon>
        <taxon>Streptococcaceae</taxon>
        <taxon>Streptococcus</taxon>
    </lineage>
</organism>
<protein>
    <submittedName>
        <fullName evidence="1">Putative prophage protein</fullName>
    </submittedName>
</protein>
<name>A0A098AP32_STREE</name>
<evidence type="ECO:0000313" key="1">
    <source>
        <dbReference type="EMBL" id="CDQ30289.1"/>
    </source>
</evidence>